<accession>A0ABQ9HNV5</accession>
<proteinExistence type="predicted"/>
<comment type="caution">
    <text evidence="1">The sequence shown here is derived from an EMBL/GenBank/DDBJ whole genome shotgun (WGS) entry which is preliminary data.</text>
</comment>
<evidence type="ECO:0000313" key="2">
    <source>
        <dbReference type="Proteomes" id="UP001159363"/>
    </source>
</evidence>
<organism evidence="1 2">
    <name type="scientific">Dryococelus australis</name>
    <dbReference type="NCBI Taxonomy" id="614101"/>
    <lineage>
        <taxon>Eukaryota</taxon>
        <taxon>Metazoa</taxon>
        <taxon>Ecdysozoa</taxon>
        <taxon>Arthropoda</taxon>
        <taxon>Hexapoda</taxon>
        <taxon>Insecta</taxon>
        <taxon>Pterygota</taxon>
        <taxon>Neoptera</taxon>
        <taxon>Polyneoptera</taxon>
        <taxon>Phasmatodea</taxon>
        <taxon>Verophasmatodea</taxon>
        <taxon>Anareolatae</taxon>
        <taxon>Phasmatidae</taxon>
        <taxon>Eurycanthinae</taxon>
        <taxon>Dryococelus</taxon>
    </lineage>
</organism>
<dbReference type="Proteomes" id="UP001159363">
    <property type="component" value="Chromosome X"/>
</dbReference>
<reference evidence="1 2" key="1">
    <citation type="submission" date="2023-02" db="EMBL/GenBank/DDBJ databases">
        <title>LHISI_Scaffold_Assembly.</title>
        <authorList>
            <person name="Stuart O.P."/>
            <person name="Cleave R."/>
            <person name="Magrath M.J.L."/>
            <person name="Mikheyev A.S."/>
        </authorList>
    </citation>
    <scope>NUCLEOTIDE SEQUENCE [LARGE SCALE GENOMIC DNA]</scope>
    <source>
        <strain evidence="1">Daus_M_001</strain>
        <tissue evidence="1">Leg muscle</tissue>
    </source>
</reference>
<sequence>MYKGEGRDSNSVLISTSHSPFYFHPGHQHRLTDYQYWSHPGIRTYNAIHAVYTALDGVTAKYVMSVFLDISGAFDNLKSALQVELLVVTKAYHTVSTDALTILAGVVPLELCVDSLGSLAMEKLPGRISQTIGKTGCQPCEGANDLCYRSLCTGNTAVKHLSGHYMMQFISEHCNLKMKLKDLGLISNEICSDCLMLHTM</sequence>
<gene>
    <name evidence="1" type="ORF">PR048_012270</name>
</gene>
<keyword evidence="2" id="KW-1185">Reference proteome</keyword>
<protein>
    <recommendedName>
        <fullName evidence="3">Reverse transcriptase domain-containing protein</fullName>
    </recommendedName>
</protein>
<evidence type="ECO:0000313" key="1">
    <source>
        <dbReference type="EMBL" id="KAJ8886064.1"/>
    </source>
</evidence>
<dbReference type="EMBL" id="JARBHB010000004">
    <property type="protein sequence ID" value="KAJ8886064.1"/>
    <property type="molecule type" value="Genomic_DNA"/>
</dbReference>
<name>A0ABQ9HNV5_9NEOP</name>
<evidence type="ECO:0008006" key="3">
    <source>
        <dbReference type="Google" id="ProtNLM"/>
    </source>
</evidence>